<keyword evidence="2" id="KW-1185">Reference proteome</keyword>
<dbReference type="Proteomes" id="UP000276133">
    <property type="component" value="Unassembled WGS sequence"/>
</dbReference>
<reference evidence="1 2" key="1">
    <citation type="journal article" date="2018" name="Sci. Rep.">
        <title>Genomic signatures of local adaptation to the degree of environmental predictability in rotifers.</title>
        <authorList>
            <person name="Franch-Gras L."/>
            <person name="Hahn C."/>
            <person name="Garcia-Roger E.M."/>
            <person name="Carmona M.J."/>
            <person name="Serra M."/>
            <person name="Gomez A."/>
        </authorList>
    </citation>
    <scope>NUCLEOTIDE SEQUENCE [LARGE SCALE GENOMIC DNA]</scope>
    <source>
        <strain evidence="1">HYR1</strain>
    </source>
</reference>
<protein>
    <submittedName>
        <fullName evidence="1">Uncharacterized protein</fullName>
    </submittedName>
</protein>
<organism evidence="1 2">
    <name type="scientific">Brachionus plicatilis</name>
    <name type="common">Marine rotifer</name>
    <name type="synonym">Brachionus muelleri</name>
    <dbReference type="NCBI Taxonomy" id="10195"/>
    <lineage>
        <taxon>Eukaryota</taxon>
        <taxon>Metazoa</taxon>
        <taxon>Spiralia</taxon>
        <taxon>Gnathifera</taxon>
        <taxon>Rotifera</taxon>
        <taxon>Eurotatoria</taxon>
        <taxon>Monogononta</taxon>
        <taxon>Pseudotrocha</taxon>
        <taxon>Ploima</taxon>
        <taxon>Brachionidae</taxon>
        <taxon>Brachionus</taxon>
    </lineage>
</organism>
<dbReference type="AlphaFoldDB" id="A0A3M7S6Q0"/>
<comment type="caution">
    <text evidence="1">The sequence shown here is derived from an EMBL/GenBank/DDBJ whole genome shotgun (WGS) entry which is preliminary data.</text>
</comment>
<name>A0A3M7S6Q0_BRAPC</name>
<proteinExistence type="predicted"/>
<dbReference type="EMBL" id="REGN01001941">
    <property type="protein sequence ID" value="RNA31442.1"/>
    <property type="molecule type" value="Genomic_DNA"/>
</dbReference>
<gene>
    <name evidence="1" type="ORF">BpHYR1_010609</name>
</gene>
<sequence length="93" mass="10421">MSEIKKTGLLKIKINPFELIILLEGYRPSGITWVKNLAINELYQLLPSSMNQFEGKNCTISLFEISACHLAMIVFQISCFAGPLEIESNNSIT</sequence>
<accession>A0A3M7S6Q0</accession>
<evidence type="ECO:0000313" key="2">
    <source>
        <dbReference type="Proteomes" id="UP000276133"/>
    </source>
</evidence>
<evidence type="ECO:0000313" key="1">
    <source>
        <dbReference type="EMBL" id="RNA31442.1"/>
    </source>
</evidence>